<dbReference type="GeneID" id="100374107"/>
<organism evidence="8 9">
    <name type="scientific">Saccoglossus kowalevskii</name>
    <name type="common">Acorn worm</name>
    <dbReference type="NCBI Taxonomy" id="10224"/>
    <lineage>
        <taxon>Eukaryota</taxon>
        <taxon>Metazoa</taxon>
        <taxon>Hemichordata</taxon>
        <taxon>Enteropneusta</taxon>
        <taxon>Harrimaniidae</taxon>
        <taxon>Saccoglossus</taxon>
    </lineage>
</organism>
<keyword evidence="4" id="KW-0539">Nucleus</keyword>
<feature type="domain" description="RRM" evidence="7">
    <location>
        <begin position="1"/>
        <end position="79"/>
    </location>
</feature>
<feature type="domain" description="RRM" evidence="7">
    <location>
        <begin position="149"/>
        <end position="241"/>
    </location>
</feature>
<keyword evidence="2" id="KW-0677">Repeat</keyword>
<feature type="compositionally biased region" description="Basic residues" evidence="6">
    <location>
        <begin position="372"/>
        <end position="391"/>
    </location>
</feature>
<feature type="compositionally biased region" description="Basic residues" evidence="6">
    <location>
        <begin position="309"/>
        <end position="319"/>
    </location>
</feature>
<dbReference type="InterPro" id="IPR051945">
    <property type="entry name" value="RRM_MRD1_RNA_proc_ribogen"/>
</dbReference>
<dbReference type="PROSITE" id="PS50102">
    <property type="entry name" value="RRM"/>
    <property type="match status" value="2"/>
</dbReference>
<proteinExistence type="predicted"/>
<dbReference type="CDD" id="cd12416">
    <property type="entry name" value="RRM4_RBM28_like"/>
    <property type="match status" value="1"/>
</dbReference>
<dbReference type="SMART" id="SM00360">
    <property type="entry name" value="RRM"/>
    <property type="match status" value="2"/>
</dbReference>
<evidence type="ECO:0000256" key="2">
    <source>
        <dbReference type="ARBA" id="ARBA00022737"/>
    </source>
</evidence>
<name>A0ABM0GK94_SACKO</name>
<comment type="subcellular location">
    <subcellularLocation>
        <location evidence="1">Nucleus</location>
    </subcellularLocation>
</comment>
<dbReference type="Pfam" id="PF00076">
    <property type="entry name" value="RRM_1"/>
    <property type="match status" value="2"/>
</dbReference>
<dbReference type="InterPro" id="IPR000504">
    <property type="entry name" value="RRM_dom"/>
</dbReference>
<dbReference type="RefSeq" id="XP_002731716.1">
    <property type="nucleotide sequence ID" value="XM_002731670.2"/>
</dbReference>
<dbReference type="PANTHER" id="PTHR48039:SF5">
    <property type="entry name" value="RNA-BINDING PROTEIN 28"/>
    <property type="match status" value="1"/>
</dbReference>
<feature type="region of interest" description="Disordered" evidence="6">
    <location>
        <begin position="309"/>
        <end position="391"/>
    </location>
</feature>
<evidence type="ECO:0000313" key="9">
    <source>
        <dbReference type="RefSeq" id="XP_002731716.1"/>
    </source>
</evidence>
<keyword evidence="3 5" id="KW-0694">RNA-binding</keyword>
<evidence type="ECO:0000256" key="5">
    <source>
        <dbReference type="PROSITE-ProRule" id="PRU00176"/>
    </source>
</evidence>
<dbReference type="CDD" id="cd12415">
    <property type="entry name" value="RRM3_RBM28_like"/>
    <property type="match status" value="1"/>
</dbReference>
<feature type="non-terminal residue" evidence="9">
    <location>
        <position position="1"/>
    </location>
</feature>
<evidence type="ECO:0000313" key="8">
    <source>
        <dbReference type="Proteomes" id="UP000694865"/>
    </source>
</evidence>
<dbReference type="InterPro" id="IPR035979">
    <property type="entry name" value="RBD_domain_sf"/>
</dbReference>
<evidence type="ECO:0000256" key="3">
    <source>
        <dbReference type="ARBA" id="ARBA00022884"/>
    </source>
</evidence>
<protein>
    <submittedName>
        <fullName evidence="9">RNA-binding protein 28-like</fullName>
    </submittedName>
</protein>
<dbReference type="PANTHER" id="PTHR48039">
    <property type="entry name" value="RNA-BINDING MOTIF PROTEIN 14B"/>
    <property type="match status" value="1"/>
</dbReference>
<reference evidence="9" key="1">
    <citation type="submission" date="2025-08" db="UniProtKB">
        <authorList>
            <consortium name="RefSeq"/>
        </authorList>
    </citation>
    <scope>IDENTIFICATION</scope>
    <source>
        <tissue evidence="9">Testes</tissue>
    </source>
</reference>
<evidence type="ECO:0000256" key="6">
    <source>
        <dbReference type="SAM" id="MobiDB-lite"/>
    </source>
</evidence>
<evidence type="ECO:0000256" key="4">
    <source>
        <dbReference type="ARBA" id="ARBA00023242"/>
    </source>
</evidence>
<sequence>NIPFDAQEEDVTELFGKHGKVNYCKLVIDPSTEHSRGCAFVKFRSSTEAEKCLEKNSNEDGVNGFMLNGRKLHLSMALSKEEAEKLKKDKKEPKEKKDKRNLYLAREGMIRPGTKAAEGVSKGDMMKRFKMEKVKRQKLQNLNIFVSPTRLSVHNLPTSVDNKKLRELFWKAAGDDKAKIIEARVMRDMGRVNSRGVPKSLGYAFIEFTEHEHALKALRHVNNNPEIYEPIKRPIVEFSLENKLALQVKERRKQKVSAKLNEEGASGKKPMITKTKFETAAKIMDGTKEKVRKGMPSHMGPKVRWRDRKNKLPVAKKPKDKMSREKSRGMKMNSDARVVQPMKVKTKKKSGKRKGAPGDDFDRMVQNYQKSKLSRTRQTKKVKKTKSKWFE</sequence>
<dbReference type="Gene3D" id="3.30.70.330">
    <property type="match status" value="2"/>
</dbReference>
<evidence type="ECO:0000259" key="7">
    <source>
        <dbReference type="PROSITE" id="PS50102"/>
    </source>
</evidence>
<gene>
    <name evidence="9" type="primary">LOC100374107</name>
</gene>
<keyword evidence="8" id="KW-1185">Reference proteome</keyword>
<dbReference type="SUPFAM" id="SSF54928">
    <property type="entry name" value="RNA-binding domain, RBD"/>
    <property type="match status" value="2"/>
</dbReference>
<evidence type="ECO:0000256" key="1">
    <source>
        <dbReference type="ARBA" id="ARBA00004123"/>
    </source>
</evidence>
<dbReference type="InterPro" id="IPR012677">
    <property type="entry name" value="Nucleotide-bd_a/b_plait_sf"/>
</dbReference>
<feature type="compositionally biased region" description="Basic residues" evidence="6">
    <location>
        <begin position="344"/>
        <end position="355"/>
    </location>
</feature>
<accession>A0ABM0GK94</accession>
<dbReference type="Proteomes" id="UP000694865">
    <property type="component" value="Unplaced"/>
</dbReference>